<dbReference type="Gene3D" id="3.40.630.10">
    <property type="entry name" value="Zn peptidases"/>
    <property type="match status" value="1"/>
</dbReference>
<sequence length="860" mass="95249">MFSFLRAILLVGVLLGHSVSAQTSYFFPANPGPLNPAIPTPEQFLGYPVGSHMTRYDQMVAYFRELARLSDRVHVEEIGRTYEHRPLLMASFTSPANYTNRESIRQNHLKQATADAGTNVPLVIQIGANVHGNEPSGGESTMLTAYYLAASESEEVKRWLNEMLIFVEPILNPDGRDRFANWANMHKSETSVADPADREHNEIWPGGRMNHYWFDPNRDWFLCAHPEAQAHVRWFHEWMPYVVVDHHEMGTNATFYFDPGKYSSNNPVVPAYLYDTVYPAFGSYFAKAMNGIGSLYFTKETFDKLYPGYGSSYTNFYGGAGFLFEQASARGIVQETTTIPITFAFTVRNQLTAALTTIRASLAEKPMLLKLRRDFFTSATDQARKSAVKGYVFGEPADPTRTHAFVNLLRRHQIDTYELDRDVTAGGRTFRKGQAFVVPTEQRNYMMVRSAFEKQITYTDSLFYDATTWSLIHAFGLPYAELSRPTGKGAVAALPLGKAITQPLTSSVPAVGRSAYAYLIAVSDYNTYKALYSLQVGGAIVKTAFKPFTARIGPTDQSFGYGTLVIPVQQQTLTPDSLYRLVSSVGQRSGITIQGIDTGFNTQGVDLGSNQVRTLRRPEVLMLVGPGVSPYEAGEVWHLLDQRVGMPITKLDLANLARVNLNRYNTLVMVSGAYPADRAISDKVKAWVQAGGTLITLKTASEWAIKQGLTKEKLLAADTTRKALRYNYDEATNYEGAKALGGSIFTADLDLSSPIGFGFTDRRLSLFKNNQTILQASQNPYNTVAQYTDKPLVGGYVHPSSLKRVAKSAAILASGDGAGRVILFADNPNFRASWYGTNKLFLNALFFGGVLTVPSVEGEE</sequence>
<evidence type="ECO:0000256" key="5">
    <source>
        <dbReference type="ARBA" id="ARBA00022833"/>
    </source>
</evidence>
<evidence type="ECO:0000259" key="9">
    <source>
        <dbReference type="PROSITE" id="PS52035"/>
    </source>
</evidence>
<gene>
    <name evidence="10" type="ORF">FH603_984</name>
</gene>
<evidence type="ECO:0000256" key="8">
    <source>
        <dbReference type="SAM" id="SignalP"/>
    </source>
</evidence>
<reference evidence="10 11" key="1">
    <citation type="submission" date="2019-06" db="EMBL/GenBank/DDBJ databases">
        <title>Spirosoma utsteinense sp. nov. isolated from Antarctic ice-free soils.</title>
        <authorList>
            <person name="Tahon G."/>
        </authorList>
    </citation>
    <scope>NUCLEOTIDE SEQUENCE [LARGE SCALE GENOMIC DNA]</scope>
    <source>
        <strain evidence="10 11">LMG 31447</strain>
    </source>
</reference>
<feature type="active site" description="Proton donor/acceptor" evidence="7">
    <location>
        <position position="335"/>
    </location>
</feature>
<comment type="similarity">
    <text evidence="2 7">Belongs to the peptidase M14 family.</text>
</comment>
<evidence type="ECO:0000256" key="2">
    <source>
        <dbReference type="ARBA" id="ARBA00005988"/>
    </source>
</evidence>
<proteinExistence type="inferred from homology"/>
<dbReference type="Pfam" id="PF00246">
    <property type="entry name" value="Peptidase_M14"/>
    <property type="match status" value="1"/>
</dbReference>
<organism evidence="10 11">
    <name type="scientific">Spirosoma utsteinense</name>
    <dbReference type="NCBI Taxonomy" id="2585773"/>
    <lineage>
        <taxon>Bacteria</taxon>
        <taxon>Pseudomonadati</taxon>
        <taxon>Bacteroidota</taxon>
        <taxon>Cytophagia</taxon>
        <taxon>Cytophagales</taxon>
        <taxon>Cytophagaceae</taxon>
        <taxon>Spirosoma</taxon>
    </lineage>
</organism>
<keyword evidence="3" id="KW-0645">Protease</keyword>
<dbReference type="SUPFAM" id="SSF53187">
    <property type="entry name" value="Zn-dependent exopeptidases"/>
    <property type="match status" value="1"/>
</dbReference>
<dbReference type="PROSITE" id="PS52035">
    <property type="entry name" value="PEPTIDASE_M14"/>
    <property type="match status" value="1"/>
</dbReference>
<evidence type="ECO:0000313" key="10">
    <source>
        <dbReference type="EMBL" id="MBC3790494.1"/>
    </source>
</evidence>
<keyword evidence="11" id="KW-1185">Reference proteome</keyword>
<comment type="cofactor">
    <cofactor evidence="1">
        <name>Zn(2+)</name>
        <dbReference type="ChEBI" id="CHEBI:29105"/>
    </cofactor>
</comment>
<keyword evidence="6" id="KW-0482">Metalloprotease</keyword>
<dbReference type="PANTHER" id="PTHR11705">
    <property type="entry name" value="PROTEASE FAMILY M14 CARBOXYPEPTIDASE A,B"/>
    <property type="match status" value="1"/>
</dbReference>
<keyword evidence="8" id="KW-0732">Signal</keyword>
<dbReference type="PANTHER" id="PTHR11705:SF143">
    <property type="entry name" value="SLL0236 PROTEIN"/>
    <property type="match status" value="1"/>
</dbReference>
<keyword evidence="4" id="KW-0378">Hydrolase</keyword>
<dbReference type="Proteomes" id="UP000700732">
    <property type="component" value="Unassembled WGS sequence"/>
</dbReference>
<evidence type="ECO:0000256" key="3">
    <source>
        <dbReference type="ARBA" id="ARBA00022670"/>
    </source>
</evidence>
<dbReference type="InterPro" id="IPR000834">
    <property type="entry name" value="Peptidase_M14"/>
</dbReference>
<evidence type="ECO:0000256" key="6">
    <source>
        <dbReference type="ARBA" id="ARBA00023049"/>
    </source>
</evidence>
<evidence type="ECO:0000256" key="1">
    <source>
        <dbReference type="ARBA" id="ARBA00001947"/>
    </source>
</evidence>
<feature type="signal peptide" evidence="8">
    <location>
        <begin position="1"/>
        <end position="21"/>
    </location>
</feature>
<accession>A0ABR6W1N9</accession>
<dbReference type="InterPro" id="IPR029062">
    <property type="entry name" value="Class_I_gatase-like"/>
</dbReference>
<name>A0ABR6W1N9_9BACT</name>
<evidence type="ECO:0000256" key="7">
    <source>
        <dbReference type="PROSITE-ProRule" id="PRU01379"/>
    </source>
</evidence>
<dbReference type="EMBL" id="VFIA01000004">
    <property type="protein sequence ID" value="MBC3790494.1"/>
    <property type="molecule type" value="Genomic_DNA"/>
</dbReference>
<dbReference type="SUPFAM" id="SSF52317">
    <property type="entry name" value="Class I glutamine amidotransferase-like"/>
    <property type="match status" value="1"/>
</dbReference>
<evidence type="ECO:0000256" key="4">
    <source>
        <dbReference type="ARBA" id="ARBA00022801"/>
    </source>
</evidence>
<dbReference type="RefSeq" id="WP_186736316.1">
    <property type="nucleotide sequence ID" value="NZ_VFIA01000004.1"/>
</dbReference>
<feature type="domain" description="Peptidase M14" evidence="9">
    <location>
        <begin position="52"/>
        <end position="361"/>
    </location>
</feature>
<keyword evidence="5" id="KW-0862">Zinc</keyword>
<feature type="chain" id="PRO_5045675278" description="Peptidase M14 domain-containing protein" evidence="8">
    <location>
        <begin position="22"/>
        <end position="860"/>
    </location>
</feature>
<dbReference type="SMART" id="SM00631">
    <property type="entry name" value="Zn_pept"/>
    <property type="match status" value="1"/>
</dbReference>
<protein>
    <recommendedName>
        <fullName evidence="9">Peptidase M14 domain-containing protein</fullName>
    </recommendedName>
</protein>
<comment type="caution">
    <text evidence="10">The sequence shown here is derived from an EMBL/GenBank/DDBJ whole genome shotgun (WGS) entry which is preliminary data.</text>
</comment>
<evidence type="ECO:0000313" key="11">
    <source>
        <dbReference type="Proteomes" id="UP000700732"/>
    </source>
</evidence>